<sequence>MTQRDTNFFYPGEELGADEMRITALGTGMPFARRRQASPGWLVELGNGDKFIFDLGTSTAANLNALGLPHSLLDKVFLTHLHVDHMGDLGSLFAVGMVRGRFTPLRVWGPSGSEPRLGTAAFGKAFNEMMAWDIESRRAVVSAGTGWRADFTEFDYSVNNQVVFEENGVTISAFPAIHCIDGPVSYRLDWNGRSMVFLGDGKPSQFMVDNAQNVDVLIHEAFVPAKEYSQKTHLPYQIAQNICHGVHCPPRSAGKIFALCQPRLGVIYHTMISEDLKLPIIDDLRVTWDGPAALAEDLMVLNVTEEKITQRMAVVPDFAWPAPSHQHGSKRPKMEADVTTPMSQWLVDAEIPVEGVDTKIEDAET</sequence>
<evidence type="ECO:0000313" key="4">
    <source>
        <dbReference type="Proteomes" id="UP001265259"/>
    </source>
</evidence>
<proteinExistence type="predicted"/>
<dbReference type="PANTHER" id="PTHR46018:SF2">
    <property type="entry name" value="ZINC PHOSPHODIESTERASE ELAC PROTEIN 1"/>
    <property type="match status" value="1"/>
</dbReference>
<evidence type="ECO:0000256" key="1">
    <source>
        <dbReference type="ARBA" id="ARBA00022801"/>
    </source>
</evidence>
<dbReference type="SMART" id="SM00849">
    <property type="entry name" value="Lactamase_B"/>
    <property type="match status" value="1"/>
</dbReference>
<accession>A0ABU3DE80</accession>
<dbReference type="CDD" id="cd07719">
    <property type="entry name" value="arylsulfatase_AtsA-like_MBL-fold"/>
    <property type="match status" value="1"/>
</dbReference>
<dbReference type="PANTHER" id="PTHR46018">
    <property type="entry name" value="ZINC PHOSPHODIESTERASE ELAC PROTEIN 1"/>
    <property type="match status" value="1"/>
</dbReference>
<dbReference type="InterPro" id="IPR044094">
    <property type="entry name" value="AtsA-like_MBL-fold"/>
</dbReference>
<protein>
    <submittedName>
        <fullName evidence="3">Guanitoxin biosynthesis MBL fold metallo-hydrolase GntH</fullName>
    </submittedName>
</protein>
<dbReference type="InterPro" id="IPR036866">
    <property type="entry name" value="RibonucZ/Hydroxyglut_hydro"/>
</dbReference>
<reference evidence="3 4" key="1">
    <citation type="submission" date="2023-09" db="EMBL/GenBank/DDBJ databases">
        <authorList>
            <person name="Rey-Velasco X."/>
        </authorList>
    </citation>
    <scope>NUCLEOTIDE SEQUENCE [LARGE SCALE GENOMIC DNA]</scope>
    <source>
        <strain evidence="3 4">F158</strain>
    </source>
</reference>
<keyword evidence="1" id="KW-0378">Hydrolase</keyword>
<dbReference type="Gene3D" id="3.60.15.10">
    <property type="entry name" value="Ribonuclease Z/Hydroxyacylglutathione hydrolase-like"/>
    <property type="match status" value="1"/>
</dbReference>
<name>A0ABU3DE80_9RHOB</name>
<dbReference type="Pfam" id="PF23023">
    <property type="entry name" value="Anti-Pycsar_Apyc1"/>
    <property type="match status" value="1"/>
</dbReference>
<evidence type="ECO:0000259" key="2">
    <source>
        <dbReference type="SMART" id="SM00849"/>
    </source>
</evidence>
<dbReference type="NCBIfam" id="NF041257">
    <property type="entry name" value="GntH_guanitoxin"/>
    <property type="match status" value="1"/>
</dbReference>
<keyword evidence="4" id="KW-1185">Reference proteome</keyword>
<comment type="caution">
    <text evidence="3">The sequence shown here is derived from an EMBL/GenBank/DDBJ whole genome shotgun (WGS) entry which is preliminary data.</text>
</comment>
<feature type="domain" description="Metallo-beta-lactamase" evidence="2">
    <location>
        <begin position="37"/>
        <end position="226"/>
    </location>
</feature>
<organism evidence="3 4">
    <name type="scientific">Tropicimonas omnivorans</name>
    <dbReference type="NCBI Taxonomy" id="3075590"/>
    <lineage>
        <taxon>Bacteria</taxon>
        <taxon>Pseudomonadati</taxon>
        <taxon>Pseudomonadota</taxon>
        <taxon>Alphaproteobacteria</taxon>
        <taxon>Rhodobacterales</taxon>
        <taxon>Roseobacteraceae</taxon>
        <taxon>Tropicimonas</taxon>
    </lineage>
</organism>
<gene>
    <name evidence="3" type="primary">gntH</name>
    <name evidence="3" type="ORF">RM543_04970</name>
</gene>
<dbReference type="RefSeq" id="WP_311689773.1">
    <property type="nucleotide sequence ID" value="NZ_JAVRHL010000001.1"/>
</dbReference>
<dbReference type="InterPro" id="IPR001279">
    <property type="entry name" value="Metallo-B-lactamas"/>
</dbReference>
<dbReference type="SUPFAM" id="SSF56281">
    <property type="entry name" value="Metallo-hydrolase/oxidoreductase"/>
    <property type="match status" value="1"/>
</dbReference>
<dbReference type="Proteomes" id="UP001265259">
    <property type="component" value="Unassembled WGS sequence"/>
</dbReference>
<evidence type="ECO:0000313" key="3">
    <source>
        <dbReference type="EMBL" id="MDT0682027.1"/>
    </source>
</evidence>
<dbReference type="EMBL" id="JAVRHL010000001">
    <property type="protein sequence ID" value="MDT0682027.1"/>
    <property type="molecule type" value="Genomic_DNA"/>
</dbReference>